<keyword evidence="16" id="KW-1185">Reference proteome</keyword>
<keyword evidence="5 13" id="KW-0812">Transmembrane</keyword>
<keyword evidence="8 13" id="KW-0406">Ion transport</keyword>
<keyword evidence="10" id="KW-0325">Glycoprotein</keyword>
<evidence type="ECO:0000256" key="8">
    <source>
        <dbReference type="ARBA" id="ARBA00023065"/>
    </source>
</evidence>
<organism evidence="16 17">
    <name type="scientific">Steinernema glaseri</name>
    <dbReference type="NCBI Taxonomy" id="37863"/>
    <lineage>
        <taxon>Eukaryota</taxon>
        <taxon>Metazoa</taxon>
        <taxon>Ecdysozoa</taxon>
        <taxon>Nematoda</taxon>
        <taxon>Chromadorea</taxon>
        <taxon>Rhabditida</taxon>
        <taxon>Tylenchina</taxon>
        <taxon>Panagrolaimomorpha</taxon>
        <taxon>Strongyloidoidea</taxon>
        <taxon>Steinernematidae</taxon>
        <taxon>Steinernema</taxon>
    </lineage>
</organism>
<dbReference type="Gene3D" id="1.10.287.770">
    <property type="entry name" value="YojJ-like"/>
    <property type="match status" value="1"/>
</dbReference>
<dbReference type="Pfam" id="PF00858">
    <property type="entry name" value="ASC"/>
    <property type="match status" value="1"/>
</dbReference>
<dbReference type="Proteomes" id="UP000095287">
    <property type="component" value="Unplaced"/>
</dbReference>
<evidence type="ECO:0000256" key="13">
    <source>
        <dbReference type="RuleBase" id="RU000679"/>
    </source>
</evidence>
<keyword evidence="12 13" id="KW-0407">Ion channel</keyword>
<keyword evidence="3 13" id="KW-0813">Transport</keyword>
<evidence type="ECO:0000256" key="14">
    <source>
        <dbReference type="SAM" id="MobiDB-lite"/>
    </source>
</evidence>
<keyword evidence="6 15" id="KW-1133">Transmembrane helix</keyword>
<keyword evidence="9 15" id="KW-0472">Membrane</keyword>
<evidence type="ECO:0000256" key="1">
    <source>
        <dbReference type="ARBA" id="ARBA00004141"/>
    </source>
</evidence>
<feature type="compositionally biased region" description="Basic and acidic residues" evidence="14">
    <location>
        <begin position="567"/>
        <end position="581"/>
    </location>
</feature>
<dbReference type="GO" id="GO:0015280">
    <property type="term" value="F:ligand-gated sodium channel activity"/>
    <property type="evidence" value="ECO:0007669"/>
    <property type="project" value="TreeGrafter"/>
</dbReference>
<evidence type="ECO:0000256" key="11">
    <source>
        <dbReference type="ARBA" id="ARBA00023201"/>
    </source>
</evidence>
<evidence type="ECO:0000313" key="16">
    <source>
        <dbReference type="Proteomes" id="UP000095287"/>
    </source>
</evidence>
<dbReference type="PRINTS" id="PR01078">
    <property type="entry name" value="AMINACHANNEL"/>
</dbReference>
<dbReference type="FunFam" id="1.10.287.770:FF:000001">
    <property type="entry name" value="Acid-sensing ion channel subunit 1"/>
    <property type="match status" value="1"/>
</dbReference>
<dbReference type="GO" id="GO:0005886">
    <property type="term" value="C:plasma membrane"/>
    <property type="evidence" value="ECO:0007669"/>
    <property type="project" value="TreeGrafter"/>
</dbReference>
<evidence type="ECO:0000256" key="7">
    <source>
        <dbReference type="ARBA" id="ARBA00023053"/>
    </source>
</evidence>
<evidence type="ECO:0000256" key="15">
    <source>
        <dbReference type="SAM" id="Phobius"/>
    </source>
</evidence>
<evidence type="ECO:0000256" key="9">
    <source>
        <dbReference type="ARBA" id="ARBA00023136"/>
    </source>
</evidence>
<feature type="region of interest" description="Disordered" evidence="14">
    <location>
        <begin position="662"/>
        <end position="703"/>
    </location>
</feature>
<name>A0A1I7ZPP2_9BILA</name>
<proteinExistence type="inferred from homology"/>
<evidence type="ECO:0000256" key="10">
    <source>
        <dbReference type="ARBA" id="ARBA00023180"/>
    </source>
</evidence>
<reference evidence="17" key="1">
    <citation type="submission" date="2016-11" db="UniProtKB">
        <authorList>
            <consortium name="WormBaseParasite"/>
        </authorList>
    </citation>
    <scope>IDENTIFICATION</scope>
</reference>
<dbReference type="Gene3D" id="2.60.470.10">
    <property type="entry name" value="Acid-sensing ion channels like domains"/>
    <property type="match status" value="1"/>
</dbReference>
<evidence type="ECO:0000256" key="4">
    <source>
        <dbReference type="ARBA" id="ARBA00022461"/>
    </source>
</evidence>
<dbReference type="PANTHER" id="PTHR11690">
    <property type="entry name" value="AMILORIDE-SENSITIVE SODIUM CHANNEL-RELATED"/>
    <property type="match status" value="1"/>
</dbReference>
<evidence type="ECO:0000313" key="17">
    <source>
        <dbReference type="WBParaSite" id="L893_g28381.t1"/>
    </source>
</evidence>
<evidence type="ECO:0000256" key="6">
    <source>
        <dbReference type="ARBA" id="ARBA00022989"/>
    </source>
</evidence>
<protein>
    <submittedName>
        <fullName evidence="17">Amiloride-sensitive cation channel 5</fullName>
    </submittedName>
</protein>
<feature type="region of interest" description="Disordered" evidence="14">
    <location>
        <begin position="537"/>
        <end position="616"/>
    </location>
</feature>
<keyword evidence="7" id="KW-0915">Sodium</keyword>
<dbReference type="InterPro" id="IPR001873">
    <property type="entry name" value="ENaC"/>
</dbReference>
<dbReference type="AlphaFoldDB" id="A0A1I7ZPP2"/>
<sequence length="742" mass="85037">MSSAPQSERSSIASDQPKPARIYLHILDYETKEFSGLTTYHGLVRIYNSRTWPSRIFWCVTVLSCLSLFMIHSGILLWGFYQKPTVTQINIMVPRDGLLFPDVTICNINPVSLTRIRERNISDGLLQYLLHFYDNRVTAEWPGIVVQHEEFLEFVAREENRTGTAFDIADFFLSVGHTCSETMKECFWAGELIQDCCSLVEDVLTEYGKCFRFSNKKVKRKQWFSGWSFGFEFTIDNRLNERPDVLPDKFSDYGMKILVHQSADFPFINSNPLSVPPGEKLYAGVDTFNKTHLPYNDWGSCQPKWDPKKHGEIRVPFNYSSSHCAANCAMNSMMEACGCVQLVDRIAGNDTVCTPLEAVQCRQRNESSIDLFCDCPIECFYLEYFIIPSYTLLDFEDSNSQQLSQVAVYFNEISYEHHEQQKQLQMADLLSNIAGSMGLFLGMSTVTLLEIFIYLFKSVWGTVNTERERQFVQAMIDEEAERRQSLVIVEEGGEESEDGADVTPGDRRMSRRFSRISLFQQQPFGGGRRLSQFRRPSMLRRSSEQYGTNGDIRISFDHRPRQSISFFDRRPSTFDRRRPSQLDDGGTNRRLSTVPSGDSMARSPVADMHDGRRKSMFDGNRRMSLFNQRKPSYMDIEEGEPTPPPMNSLLPPSGRRMSAFDGRRLPLNDGTLRRQSLRPPGEEIIDSQPGMAALSRRPSTQSSRILVARRPSMQSNNDIHLSIVNPTGRRRSSVRTYGMNLF</sequence>
<evidence type="ECO:0000256" key="12">
    <source>
        <dbReference type="ARBA" id="ARBA00023303"/>
    </source>
</evidence>
<dbReference type="WBParaSite" id="L893_g28381.t1">
    <property type="protein sequence ID" value="L893_g28381.t1"/>
    <property type="gene ID" value="L893_g28381"/>
</dbReference>
<feature type="compositionally biased region" description="Basic and acidic residues" evidence="14">
    <location>
        <begin position="607"/>
        <end position="616"/>
    </location>
</feature>
<comment type="similarity">
    <text evidence="2 13">Belongs to the amiloride-sensitive sodium channel (TC 1.A.6) family.</text>
</comment>
<comment type="subcellular location">
    <subcellularLocation>
        <location evidence="1">Membrane</location>
        <topology evidence="1">Multi-pass membrane protein</topology>
    </subcellularLocation>
</comment>
<evidence type="ECO:0000256" key="2">
    <source>
        <dbReference type="ARBA" id="ARBA00007193"/>
    </source>
</evidence>
<feature type="transmembrane region" description="Helical" evidence="15">
    <location>
        <begin position="56"/>
        <end position="81"/>
    </location>
</feature>
<evidence type="ECO:0000256" key="3">
    <source>
        <dbReference type="ARBA" id="ARBA00022448"/>
    </source>
</evidence>
<evidence type="ECO:0000256" key="5">
    <source>
        <dbReference type="ARBA" id="ARBA00022692"/>
    </source>
</evidence>
<accession>A0A1I7ZPP2</accession>
<keyword evidence="4 13" id="KW-0894">Sodium channel</keyword>
<dbReference type="PANTHER" id="PTHR11690:SF120">
    <property type="entry name" value="FLR-1"/>
    <property type="match status" value="1"/>
</dbReference>
<keyword evidence="11 13" id="KW-0739">Sodium transport</keyword>